<dbReference type="GeneID" id="42528432"/>
<dbReference type="RefSeq" id="XP_031576156.1">
    <property type="nucleotide sequence ID" value="XM_031724236.1"/>
</dbReference>
<protein>
    <submittedName>
        <fullName evidence="1">Uncharacterized protein</fullName>
    </submittedName>
</protein>
<evidence type="ECO:0000313" key="1">
    <source>
        <dbReference type="EMBL" id="OAT04394.1"/>
    </source>
</evidence>
<dbReference type="EMBL" id="GG657449">
    <property type="protein sequence ID" value="OAT04394.1"/>
    <property type="molecule type" value="Genomic_DNA"/>
</dbReference>
<sequence>MASLALQSRSKHILQCRRKSRNAAPYQQQYMNGKQAHRRTNRSFLEYCYLCAKWFPDPMAWKEHCTFHLNNLQPRCGILTLHYTLVAPGFCPDRLGDESMQPDERFQQWRVKSTLLNHIDEVHLMKKKTESKLKCPHPCCDDQCYEGILAL</sequence>
<dbReference type="VEuPathDB" id="FungiDB:BDBG_16245"/>
<gene>
    <name evidence="1" type="ORF">BDBG_16245</name>
</gene>
<dbReference type="Proteomes" id="UP000002038">
    <property type="component" value="Unassembled WGS sequence"/>
</dbReference>
<dbReference type="KEGG" id="bgh:BDBG_16245"/>
<name>A0A179U8T0_BLAGS</name>
<accession>A0A179U8T0</accession>
<dbReference type="OrthoDB" id="4185537at2759"/>
<keyword evidence="2" id="KW-1185">Reference proteome</keyword>
<evidence type="ECO:0000313" key="2">
    <source>
        <dbReference type="Proteomes" id="UP000002038"/>
    </source>
</evidence>
<dbReference type="STRING" id="559298.A0A179U8T0"/>
<reference evidence="2" key="1">
    <citation type="journal article" date="2015" name="PLoS Genet.">
        <title>The dynamic genome and transcriptome of the human fungal pathogen Blastomyces and close relative Emmonsia.</title>
        <authorList>
            <person name="Munoz J.F."/>
            <person name="Gauthier G.M."/>
            <person name="Desjardins C.A."/>
            <person name="Gallo J.E."/>
            <person name="Holder J."/>
            <person name="Sullivan T.D."/>
            <person name="Marty A.J."/>
            <person name="Carmen J.C."/>
            <person name="Chen Z."/>
            <person name="Ding L."/>
            <person name="Gujja S."/>
            <person name="Magrini V."/>
            <person name="Misas E."/>
            <person name="Mitreva M."/>
            <person name="Priest M."/>
            <person name="Saif S."/>
            <person name="Whiston E.A."/>
            <person name="Young S."/>
            <person name="Zeng Q."/>
            <person name="Goldman W.E."/>
            <person name="Mardis E.R."/>
            <person name="Taylor J.W."/>
            <person name="McEwen J.G."/>
            <person name="Clay O.K."/>
            <person name="Klein B.S."/>
            <person name="Cuomo C.A."/>
        </authorList>
    </citation>
    <scope>NUCLEOTIDE SEQUENCE [LARGE SCALE GENOMIC DNA]</scope>
    <source>
        <strain evidence="2">SLH14081</strain>
    </source>
</reference>
<proteinExistence type="predicted"/>
<dbReference type="AlphaFoldDB" id="A0A179U8T0"/>
<organism evidence="1 2">
    <name type="scientific">Blastomyces gilchristii (strain SLH14081)</name>
    <name type="common">Blastomyces dermatitidis</name>
    <dbReference type="NCBI Taxonomy" id="559298"/>
    <lineage>
        <taxon>Eukaryota</taxon>
        <taxon>Fungi</taxon>
        <taxon>Dikarya</taxon>
        <taxon>Ascomycota</taxon>
        <taxon>Pezizomycotina</taxon>
        <taxon>Eurotiomycetes</taxon>
        <taxon>Eurotiomycetidae</taxon>
        <taxon>Onygenales</taxon>
        <taxon>Ajellomycetaceae</taxon>
        <taxon>Blastomyces</taxon>
    </lineage>
</organism>